<dbReference type="AlphaFoldDB" id="A0A4P9XMW1"/>
<reference evidence="3" key="1">
    <citation type="journal article" date="2018" name="Nat. Microbiol.">
        <title>Leveraging single-cell genomics to expand the fungal tree of life.</title>
        <authorList>
            <person name="Ahrendt S.R."/>
            <person name="Quandt C.A."/>
            <person name="Ciobanu D."/>
            <person name="Clum A."/>
            <person name="Salamov A."/>
            <person name="Andreopoulos B."/>
            <person name="Cheng J.F."/>
            <person name="Woyke T."/>
            <person name="Pelin A."/>
            <person name="Henrissat B."/>
            <person name="Reynolds N.K."/>
            <person name="Benny G.L."/>
            <person name="Smith M.E."/>
            <person name="James T.Y."/>
            <person name="Grigoriev I.V."/>
        </authorList>
    </citation>
    <scope>NUCLEOTIDE SEQUENCE [LARGE SCALE GENOMIC DNA]</scope>
    <source>
        <strain evidence="3">RSA 1356</strain>
    </source>
</reference>
<organism evidence="2 3">
    <name type="scientific">Thamnocephalis sphaerospora</name>
    <dbReference type="NCBI Taxonomy" id="78915"/>
    <lineage>
        <taxon>Eukaryota</taxon>
        <taxon>Fungi</taxon>
        <taxon>Fungi incertae sedis</taxon>
        <taxon>Zoopagomycota</taxon>
        <taxon>Zoopagomycotina</taxon>
        <taxon>Zoopagomycetes</taxon>
        <taxon>Zoopagales</taxon>
        <taxon>Sigmoideomycetaceae</taxon>
        <taxon>Thamnocephalis</taxon>
    </lineage>
</organism>
<evidence type="ECO:0000313" key="3">
    <source>
        <dbReference type="Proteomes" id="UP000271241"/>
    </source>
</evidence>
<dbReference type="OrthoDB" id="7887808at2759"/>
<sequence length="106" mass="12526">MATARTVHTILLIQRDPNPKTRTFSDHETVAAAMQDIIETYQRRLKALHPRESNITYDIEELYQYIDGYTELAALVYEPNQMAYAPKDKAWIKERIHHQLSRAQRR</sequence>
<proteinExistence type="inferred from homology"/>
<name>A0A4P9XMW1_9FUNG</name>
<gene>
    <name evidence="2" type="ORF">THASP1DRAFT_30927</name>
</gene>
<dbReference type="InterPro" id="IPR000781">
    <property type="entry name" value="ERH"/>
</dbReference>
<dbReference type="Proteomes" id="UP000271241">
    <property type="component" value="Unassembled WGS sequence"/>
</dbReference>
<dbReference type="STRING" id="78915.A0A4P9XMW1"/>
<dbReference type="EMBL" id="KZ992744">
    <property type="protein sequence ID" value="RKP07258.1"/>
    <property type="molecule type" value="Genomic_DNA"/>
</dbReference>
<dbReference type="PANTHER" id="PTHR12373:SF0">
    <property type="entry name" value="ENHANCER OF RUDIMENTARY HOMOLOG"/>
    <property type="match status" value="1"/>
</dbReference>
<accession>A0A4P9XMW1</accession>
<dbReference type="Pfam" id="PF01133">
    <property type="entry name" value="ER"/>
    <property type="match status" value="1"/>
</dbReference>
<dbReference type="Gene3D" id="3.30.2260.10">
    <property type="entry name" value="Enhancer of rudimentary"/>
    <property type="match status" value="1"/>
</dbReference>
<evidence type="ECO:0000313" key="2">
    <source>
        <dbReference type="EMBL" id="RKP07258.1"/>
    </source>
</evidence>
<keyword evidence="3" id="KW-1185">Reference proteome</keyword>
<dbReference type="SUPFAM" id="SSF143875">
    <property type="entry name" value="ERH-like"/>
    <property type="match status" value="1"/>
</dbReference>
<evidence type="ECO:0000256" key="1">
    <source>
        <dbReference type="ARBA" id="ARBA00007491"/>
    </source>
</evidence>
<dbReference type="PANTHER" id="PTHR12373">
    <property type="entry name" value="ENHANCER OF RUDIMENTARY ERH"/>
    <property type="match status" value="1"/>
</dbReference>
<protein>
    <submittedName>
        <fullName evidence="2">Enhancer of rudimentary</fullName>
    </submittedName>
</protein>
<comment type="similarity">
    <text evidence="1">Belongs to the E(R) family.</text>
</comment>
<dbReference type="InterPro" id="IPR035912">
    <property type="entry name" value="EHR_sf"/>
</dbReference>